<protein>
    <submittedName>
        <fullName evidence="14">Cation-transporting ATPase I</fullName>
    </submittedName>
</protein>
<dbReference type="Pfam" id="PF00122">
    <property type="entry name" value="E1-E2_ATPase"/>
    <property type="match status" value="1"/>
</dbReference>
<keyword evidence="6" id="KW-0067">ATP-binding</keyword>
<evidence type="ECO:0000256" key="7">
    <source>
        <dbReference type="ARBA" id="ARBA00022842"/>
    </source>
</evidence>
<keyword evidence="7" id="KW-0460">Magnesium</keyword>
<evidence type="ECO:0000256" key="4">
    <source>
        <dbReference type="ARBA" id="ARBA00022723"/>
    </source>
</evidence>
<dbReference type="InterPro" id="IPR023299">
    <property type="entry name" value="ATPase_P-typ_cyto_dom_N"/>
</dbReference>
<dbReference type="Proteomes" id="UP000199529">
    <property type="component" value="Unassembled WGS sequence"/>
</dbReference>
<keyword evidence="10 12" id="KW-0472">Membrane</keyword>
<dbReference type="Pfam" id="PF00403">
    <property type="entry name" value="HMA"/>
    <property type="match status" value="1"/>
</dbReference>
<evidence type="ECO:0000256" key="8">
    <source>
        <dbReference type="ARBA" id="ARBA00022967"/>
    </source>
</evidence>
<dbReference type="Pfam" id="PF00689">
    <property type="entry name" value="Cation_ATPase_C"/>
    <property type="match status" value="1"/>
</dbReference>
<accession>A0A1H3GV59</accession>
<sequence length="1433" mass="147807">MPLGWLLSKAAEVVAPVARAARAVAAAPADRRVWVGRNRSHLEMRGVHKPGTEAAARDVEQRLREVDGVRDAEVNGVLGRVVVTHDPEIVNIAALARMIAETEVEHGLDDEPMSPRSAAHPGNAEAVLRDVGALLAGVAGLGYSAVGALLPVRAVSPLVPAVVSLVDSVPWMRGGLERKLGRAPVDTTLALGGAITHGLARRPLGVLTDMCGRFCASREAIARNLAWERWEQVSHRCDPVEVTARPLPIPDGPVERVAGVSGGMALAGYGIVLAGSRNPQRALAALLAGVPRPSKAGREAFATHLTTAISARGGLVLEPDALRRLDRVDTVVFDAPVLLTGRRVLDAVIPLDPEADAAELFARAGELVDPRDPLTERVRGEWSTAPLPDDVPDAARDVVEAESSRGATVLALNRGATMVALVSVSDELDPLAEALVEAARANGSAVVAGIGSRLDQRLPLDRLVAGGNNLARSVRRLQTDGAVVAVVSDRAHSALAAADVGIGLSTMVTQLWGADVLCPRADVAHMLLAATESARRASRHAAVLSVAGSCIAALFAAFGPALGAPARASMPVHAATLAAYVTGTWAGMSAANRAPPVPQERTPWHAMPPPAVLSALSSSERGLSESIADSRHRPHDGDRVPPTVAGATVEGLITPITPVLGAGAVISAGLGSIIDAALIGGVLLASALVDGVQRVATDRELTRLLEAGQMPARRRRDGVAQLVPADQLVPGDVIELRAGDGVPADCRLLAVEALEVDESSLTGESQLVAKEIEATTAPAVADRACMLYQGTAIASGAGTGIVVAVGTSTELGRTAQGTTAEHDGGVEARLGELTKRVLPISVGAGVVLFLADLVRGIPLGQTVARSVGLAVAAVPEGLPFVATLAELASARRLSKRGVLVRSPATIEALGRVDALCFDKTGTLTQGRITLRQVSDGRTGQSTEDLDDGHREIVAAGVRATPRPHDQHPLPHLTDRAVLDGARAAGVAADGAVLAELPFEPSRGFHAVRTRDLMSVKGAPEVVLDRCTGWRDRGAFDAEARADVEAEIERLALRGYRLLAVAERAVPAGTDLTESDVDGLEFVGLLGLADPVHPTAADAVAQLGGAGVDVIMITGDHPSTAEAIAVELGMLGDKRVLTGAELDQLDDEQLAGELPKVSVFARVSPAQKARIVRRLRAGGRVVAMTGDGANDVPAINLAQVGIAFGSRATPAARQAADLVVSDDRIETLTDGIVEGRAMWTSVRDALSILLGGNLGEIGYALGTGLVSAGASLNARQLLVVNLLTDIMPAIAIAVRPPPHATPEKLLAEGPEASLGSALARDVSARAAATAGAAGLAWMLARPLSTAAQARTTGLVALVAAQLAQTLAVRGRTPLVLVAGVGSALVLVGLVQVPGVSQFFGSSPLLPHHWLIALGTSVAATLAVLLWQKWSPNSV</sequence>
<evidence type="ECO:0000313" key="15">
    <source>
        <dbReference type="Proteomes" id="UP000199529"/>
    </source>
</evidence>
<reference evidence="15" key="1">
    <citation type="submission" date="2016-10" db="EMBL/GenBank/DDBJ databases">
        <authorList>
            <person name="Varghese N."/>
            <person name="Submissions S."/>
        </authorList>
    </citation>
    <scope>NUCLEOTIDE SEQUENCE [LARGE SCALE GENOMIC DNA]</scope>
    <source>
        <strain evidence="15">CGMCC 4.3530</strain>
    </source>
</reference>
<dbReference type="InterPro" id="IPR036412">
    <property type="entry name" value="HAD-like_sf"/>
</dbReference>
<evidence type="ECO:0000256" key="2">
    <source>
        <dbReference type="ARBA" id="ARBA00022553"/>
    </source>
</evidence>
<dbReference type="Gene3D" id="3.40.1110.10">
    <property type="entry name" value="Calcium-transporting ATPase, cytoplasmic domain N"/>
    <property type="match status" value="2"/>
</dbReference>
<dbReference type="InterPro" id="IPR036163">
    <property type="entry name" value="HMA_dom_sf"/>
</dbReference>
<dbReference type="STRING" id="418495.SAMN05216215_101998"/>
<dbReference type="InterPro" id="IPR044492">
    <property type="entry name" value="P_typ_ATPase_HD_dom"/>
</dbReference>
<dbReference type="SUPFAM" id="SSF81653">
    <property type="entry name" value="Calcium ATPase, transduction domain A"/>
    <property type="match status" value="1"/>
</dbReference>
<dbReference type="SFLD" id="SFLDF00027">
    <property type="entry name" value="p-type_atpase"/>
    <property type="match status" value="1"/>
</dbReference>
<evidence type="ECO:0000259" key="13">
    <source>
        <dbReference type="PROSITE" id="PS50846"/>
    </source>
</evidence>
<evidence type="ECO:0000256" key="10">
    <source>
        <dbReference type="ARBA" id="ARBA00023136"/>
    </source>
</evidence>
<dbReference type="InterPro" id="IPR023214">
    <property type="entry name" value="HAD_sf"/>
</dbReference>
<dbReference type="InterPro" id="IPR059000">
    <property type="entry name" value="ATPase_P-type_domA"/>
</dbReference>
<dbReference type="PROSITE" id="PS00154">
    <property type="entry name" value="ATPASE_E1_E2"/>
    <property type="match status" value="1"/>
</dbReference>
<dbReference type="Gene3D" id="3.30.70.100">
    <property type="match status" value="1"/>
</dbReference>
<dbReference type="GO" id="GO:0016887">
    <property type="term" value="F:ATP hydrolysis activity"/>
    <property type="evidence" value="ECO:0007669"/>
    <property type="project" value="InterPro"/>
</dbReference>
<dbReference type="InterPro" id="IPR006121">
    <property type="entry name" value="HMA_dom"/>
</dbReference>
<name>A0A1H3GV59_9PSEU</name>
<keyword evidence="9 12" id="KW-1133">Transmembrane helix</keyword>
<proteinExistence type="predicted"/>
<dbReference type="SUPFAM" id="SSF56784">
    <property type="entry name" value="HAD-like"/>
    <property type="match status" value="1"/>
</dbReference>
<evidence type="ECO:0000256" key="12">
    <source>
        <dbReference type="SAM" id="Phobius"/>
    </source>
</evidence>
<dbReference type="GO" id="GO:0005524">
    <property type="term" value="F:ATP binding"/>
    <property type="evidence" value="ECO:0007669"/>
    <property type="project" value="UniProtKB-KW"/>
</dbReference>
<comment type="catalytic activity">
    <reaction evidence="11">
        <text>ATP + H2O = ADP + phosphate + H(+)</text>
        <dbReference type="Rhea" id="RHEA:13065"/>
        <dbReference type="ChEBI" id="CHEBI:15377"/>
        <dbReference type="ChEBI" id="CHEBI:15378"/>
        <dbReference type="ChEBI" id="CHEBI:30616"/>
        <dbReference type="ChEBI" id="CHEBI:43474"/>
        <dbReference type="ChEBI" id="CHEBI:456216"/>
    </reaction>
</comment>
<dbReference type="InterPro" id="IPR006068">
    <property type="entry name" value="ATPase_P-typ_cation-transptr_C"/>
</dbReference>
<dbReference type="PRINTS" id="PR00119">
    <property type="entry name" value="CATATPASE"/>
</dbReference>
<dbReference type="GO" id="GO:0005886">
    <property type="term" value="C:plasma membrane"/>
    <property type="evidence" value="ECO:0007669"/>
    <property type="project" value="UniProtKB-SubCell"/>
</dbReference>
<organism evidence="14 15">
    <name type="scientific">Saccharopolyspora shandongensis</name>
    <dbReference type="NCBI Taxonomy" id="418495"/>
    <lineage>
        <taxon>Bacteria</taxon>
        <taxon>Bacillati</taxon>
        <taxon>Actinomycetota</taxon>
        <taxon>Actinomycetes</taxon>
        <taxon>Pseudonocardiales</taxon>
        <taxon>Pseudonocardiaceae</taxon>
        <taxon>Saccharopolyspora</taxon>
    </lineage>
</organism>
<comment type="subcellular location">
    <subcellularLocation>
        <location evidence="1">Cell membrane</location>
        <topology evidence="1">Multi-pass membrane protein</topology>
    </subcellularLocation>
</comment>
<dbReference type="InterPro" id="IPR008250">
    <property type="entry name" value="ATPase_P-typ_transduc_dom_A_sf"/>
</dbReference>
<dbReference type="PRINTS" id="PR00120">
    <property type="entry name" value="HATPASE"/>
</dbReference>
<dbReference type="CDD" id="cd00371">
    <property type="entry name" value="HMA"/>
    <property type="match status" value="1"/>
</dbReference>
<feature type="domain" description="HMA" evidence="13">
    <location>
        <begin position="38"/>
        <end position="107"/>
    </location>
</feature>
<evidence type="ECO:0000256" key="3">
    <source>
        <dbReference type="ARBA" id="ARBA00022692"/>
    </source>
</evidence>
<dbReference type="SFLD" id="SFLDG00002">
    <property type="entry name" value="C1.7:_P-type_atpase_like"/>
    <property type="match status" value="1"/>
</dbReference>
<dbReference type="SUPFAM" id="SSF81665">
    <property type="entry name" value="Calcium ATPase, transmembrane domain M"/>
    <property type="match status" value="1"/>
</dbReference>
<dbReference type="PANTHER" id="PTHR24093:SF513">
    <property type="entry name" value="CATION-TRANSPORTING ATPASE I-RELATED"/>
    <property type="match status" value="1"/>
</dbReference>
<dbReference type="PROSITE" id="PS50846">
    <property type="entry name" value="HMA_2"/>
    <property type="match status" value="1"/>
</dbReference>
<dbReference type="OrthoDB" id="9814270at2"/>
<dbReference type="Gene3D" id="3.40.50.1000">
    <property type="entry name" value="HAD superfamily/HAD-like"/>
    <property type="match status" value="3"/>
</dbReference>
<feature type="transmembrane region" description="Helical" evidence="12">
    <location>
        <begin position="1406"/>
        <end position="1425"/>
    </location>
</feature>
<dbReference type="FunFam" id="2.70.150.10:FF:000160">
    <property type="entry name" value="Sarcoplasmic/endoplasmic reticulum calcium ATPase 1"/>
    <property type="match status" value="1"/>
</dbReference>
<dbReference type="SFLD" id="SFLDS00003">
    <property type="entry name" value="Haloacid_Dehalogenase"/>
    <property type="match status" value="1"/>
</dbReference>
<gene>
    <name evidence="14" type="ORF">SAMN05216215_101998</name>
</gene>
<dbReference type="GO" id="GO:0046872">
    <property type="term" value="F:metal ion binding"/>
    <property type="evidence" value="ECO:0007669"/>
    <property type="project" value="UniProtKB-KW"/>
</dbReference>
<dbReference type="Pfam" id="PF00702">
    <property type="entry name" value="Hydrolase"/>
    <property type="match status" value="1"/>
</dbReference>
<dbReference type="InterPro" id="IPR001757">
    <property type="entry name" value="P_typ_ATPase"/>
</dbReference>
<evidence type="ECO:0000256" key="6">
    <source>
        <dbReference type="ARBA" id="ARBA00022840"/>
    </source>
</evidence>
<dbReference type="Gene3D" id="2.70.150.10">
    <property type="entry name" value="Calcium-transporting ATPase, cytoplasmic transduction domain A"/>
    <property type="match status" value="1"/>
</dbReference>
<keyword evidence="5" id="KW-0547">Nucleotide-binding</keyword>
<dbReference type="InterPro" id="IPR023298">
    <property type="entry name" value="ATPase_P-typ_TM_dom_sf"/>
</dbReference>
<keyword evidence="3 12" id="KW-0812">Transmembrane</keyword>
<dbReference type="Gene3D" id="1.20.1110.10">
    <property type="entry name" value="Calcium-transporting ATPase, transmembrane domain"/>
    <property type="match status" value="2"/>
</dbReference>
<feature type="transmembrane region" description="Helical" evidence="12">
    <location>
        <begin position="1373"/>
        <end position="1394"/>
    </location>
</feature>
<evidence type="ECO:0000256" key="11">
    <source>
        <dbReference type="ARBA" id="ARBA00049360"/>
    </source>
</evidence>
<evidence type="ECO:0000256" key="9">
    <source>
        <dbReference type="ARBA" id="ARBA00022989"/>
    </source>
</evidence>
<dbReference type="RefSeq" id="WP_093267792.1">
    <property type="nucleotide sequence ID" value="NZ_FNOK01000019.1"/>
</dbReference>
<keyword evidence="2" id="KW-0597">Phosphoprotein</keyword>
<keyword evidence="8" id="KW-1278">Translocase</keyword>
<dbReference type="PANTHER" id="PTHR24093">
    <property type="entry name" value="CATION TRANSPORTING ATPASE"/>
    <property type="match status" value="1"/>
</dbReference>
<dbReference type="NCBIfam" id="TIGR01494">
    <property type="entry name" value="ATPase_P-type"/>
    <property type="match status" value="2"/>
</dbReference>
<evidence type="ECO:0000256" key="1">
    <source>
        <dbReference type="ARBA" id="ARBA00004651"/>
    </source>
</evidence>
<evidence type="ECO:0000313" key="14">
    <source>
        <dbReference type="EMBL" id="SDY06997.1"/>
    </source>
</evidence>
<dbReference type="SUPFAM" id="SSF55008">
    <property type="entry name" value="HMA, heavy metal-associated domain"/>
    <property type="match status" value="1"/>
</dbReference>
<evidence type="ECO:0000256" key="5">
    <source>
        <dbReference type="ARBA" id="ARBA00022741"/>
    </source>
</evidence>
<keyword evidence="15" id="KW-1185">Reference proteome</keyword>
<dbReference type="EMBL" id="FNOK01000019">
    <property type="protein sequence ID" value="SDY06997.1"/>
    <property type="molecule type" value="Genomic_DNA"/>
</dbReference>
<dbReference type="GO" id="GO:0005388">
    <property type="term" value="F:P-type calcium transporter activity"/>
    <property type="evidence" value="ECO:0007669"/>
    <property type="project" value="TreeGrafter"/>
</dbReference>
<keyword evidence="4" id="KW-0479">Metal-binding</keyword>
<dbReference type="InterPro" id="IPR018303">
    <property type="entry name" value="ATPase_P-typ_P_site"/>
</dbReference>